<feature type="compositionally biased region" description="Basic residues" evidence="1">
    <location>
        <begin position="1"/>
        <end position="14"/>
    </location>
</feature>
<feature type="compositionally biased region" description="Polar residues" evidence="1">
    <location>
        <begin position="30"/>
        <end position="40"/>
    </location>
</feature>
<feature type="region of interest" description="Disordered" evidence="1">
    <location>
        <begin position="1"/>
        <end position="40"/>
    </location>
</feature>
<protein>
    <submittedName>
        <fullName evidence="2">Uncharacterized protein</fullName>
    </submittedName>
</protein>
<evidence type="ECO:0000256" key="1">
    <source>
        <dbReference type="SAM" id="MobiDB-lite"/>
    </source>
</evidence>
<organism evidence="2 3">
    <name type="scientific">Trifolium medium</name>
    <dbReference type="NCBI Taxonomy" id="97028"/>
    <lineage>
        <taxon>Eukaryota</taxon>
        <taxon>Viridiplantae</taxon>
        <taxon>Streptophyta</taxon>
        <taxon>Embryophyta</taxon>
        <taxon>Tracheophyta</taxon>
        <taxon>Spermatophyta</taxon>
        <taxon>Magnoliopsida</taxon>
        <taxon>eudicotyledons</taxon>
        <taxon>Gunneridae</taxon>
        <taxon>Pentapetalae</taxon>
        <taxon>rosids</taxon>
        <taxon>fabids</taxon>
        <taxon>Fabales</taxon>
        <taxon>Fabaceae</taxon>
        <taxon>Papilionoideae</taxon>
        <taxon>50 kb inversion clade</taxon>
        <taxon>NPAAA clade</taxon>
        <taxon>Hologalegina</taxon>
        <taxon>IRL clade</taxon>
        <taxon>Trifolieae</taxon>
        <taxon>Trifolium</taxon>
    </lineage>
</organism>
<dbReference type="AlphaFoldDB" id="A0A392SAF9"/>
<evidence type="ECO:0000313" key="3">
    <source>
        <dbReference type="Proteomes" id="UP000265520"/>
    </source>
</evidence>
<accession>A0A392SAF9</accession>
<comment type="caution">
    <text evidence="2">The sequence shown here is derived from an EMBL/GenBank/DDBJ whole genome shotgun (WGS) entry which is preliminary data.</text>
</comment>
<name>A0A392SAF9_9FABA</name>
<proteinExistence type="predicted"/>
<dbReference type="EMBL" id="LXQA010343756">
    <property type="protein sequence ID" value="MCI45397.1"/>
    <property type="molecule type" value="Genomic_DNA"/>
</dbReference>
<dbReference type="Proteomes" id="UP000265520">
    <property type="component" value="Unassembled WGS sequence"/>
</dbReference>
<evidence type="ECO:0000313" key="2">
    <source>
        <dbReference type="EMBL" id="MCI45397.1"/>
    </source>
</evidence>
<feature type="non-terminal residue" evidence="2">
    <location>
        <position position="40"/>
    </location>
</feature>
<reference evidence="2 3" key="1">
    <citation type="journal article" date="2018" name="Front. Plant Sci.">
        <title>Red Clover (Trifolium pratense) and Zigzag Clover (T. medium) - A Picture of Genomic Similarities and Differences.</title>
        <authorList>
            <person name="Dluhosova J."/>
            <person name="Istvanek J."/>
            <person name="Nedelnik J."/>
            <person name="Repkova J."/>
        </authorList>
    </citation>
    <scope>NUCLEOTIDE SEQUENCE [LARGE SCALE GENOMIC DNA]</scope>
    <source>
        <strain evidence="3">cv. 10/8</strain>
        <tissue evidence="2">Leaf</tissue>
    </source>
</reference>
<sequence length="40" mass="4188">MPFVSKSRKKKIKNLARSAGLPYHTRSKGAPSNMSAAGGG</sequence>
<keyword evidence="3" id="KW-1185">Reference proteome</keyword>